<organism evidence="1 2">
    <name type="scientific">Microbulbifer donghaiensis</name>
    <dbReference type="NCBI Taxonomy" id="494016"/>
    <lineage>
        <taxon>Bacteria</taxon>
        <taxon>Pseudomonadati</taxon>
        <taxon>Pseudomonadota</taxon>
        <taxon>Gammaproteobacteria</taxon>
        <taxon>Cellvibrionales</taxon>
        <taxon>Microbulbiferaceae</taxon>
        <taxon>Microbulbifer</taxon>
    </lineage>
</organism>
<dbReference type="Gene3D" id="3.40.50.1220">
    <property type="entry name" value="TPP-binding domain"/>
    <property type="match status" value="1"/>
</dbReference>
<dbReference type="RefSeq" id="WP_084535537.1">
    <property type="nucleotide sequence ID" value="NZ_FQVA01000001.1"/>
</dbReference>
<dbReference type="SUPFAM" id="SSF52467">
    <property type="entry name" value="DHS-like NAD/FAD-binding domain"/>
    <property type="match status" value="1"/>
</dbReference>
<accession>A0A1M4W4P0</accession>
<gene>
    <name evidence="1" type="ORF">SAMN04487965_0595</name>
</gene>
<dbReference type="InterPro" id="IPR011990">
    <property type="entry name" value="TPR-like_helical_dom_sf"/>
</dbReference>
<evidence type="ECO:0000313" key="1">
    <source>
        <dbReference type="EMBL" id="SHE76115.1"/>
    </source>
</evidence>
<dbReference type="OrthoDB" id="6357023at2"/>
<evidence type="ECO:0000313" key="2">
    <source>
        <dbReference type="Proteomes" id="UP000184170"/>
    </source>
</evidence>
<keyword evidence="2" id="KW-1185">Reference proteome</keyword>
<sequence>MNNLNIPKTLQDAIENERLVLFIGAGLSIGSGLPSWGKIVEEILGENEQYIDNSHAYITALNAKIMSPLEVLDKLSEHKKIIYKSFEKILNRPTSSSEIHASLGRLTKRFVTTNFDTLIESNTDLTNVITHESNYNLSKIDDDDEYVVKIHGDISRVDKCIIFSEQYDSLYQHEQLATFQLKKLLSKYNFLFVGFSFNDPYVKELFDYVSSMLEGYGPKHYFVSDNDVNIEHLESININDYAKLNSFVDNLLSFKPSAESVIAADSETPKDKFIKDIDGSDRAPTVKGWVGRGKELSILHSDTFKVIFITGIGGEGKSALASHYIAEEEQYSLTDWRDFKEEDHKFQHKIASMIQRVDPTINAKELMGLSDEELVDLFFLKLGQKKALFVLDNVDSYIDLENFEPVNGVGYLFYKAIELDHNSKFMFTCRPFIRFASVEFYQLSLSGLTEKNTIDFFLNSATNISKDKLEIYAKRAFELTNGHALWLSLIIAQSHRGEKSLIAFLDKIESGISIDENDSTILSKNVLSNIWTSLHERDRLLLRTLAESVVAESTEDYAEILRSELNYNQYQKALKALRNFNLVVEKRGSNYIELHPLVKEFIRKNYQTSERNKYISLIATYYDKFIYVLREKLSYKLSFDEFVNFTNKAELSINAGDYQNAINSLWEVHDSMVAAGYNEEFLRVGKLLLSSITWSKKRIDQFENFYLLMAYIIRCLVEYGDDEYALKFIEKYESLINNKEEAYIRLCDIKSYRYWFKCEYPRAINVCEEAIYLLEKGNQEDKFSIAHTLALAQRDSGESEEIHKALEYFRGTTSLEELLSTEKITRSGNGPMLGNIGKCMYLMGDLEKALICYTKSYYCLFESDSHNRLINLGYASFWLAELLLELGKNEVAYYFYRFAFESWSNSSPVLSNRHRSKIEPNSTYRSIYSQELWRVEKYCNDWVKKTLDIK</sequence>
<name>A0A1M4W4P0_9GAMM</name>
<dbReference type="SUPFAM" id="SSF52540">
    <property type="entry name" value="P-loop containing nucleoside triphosphate hydrolases"/>
    <property type="match status" value="1"/>
</dbReference>
<dbReference type="Pfam" id="PF13289">
    <property type="entry name" value="SIR2_2"/>
    <property type="match status" value="1"/>
</dbReference>
<dbReference type="InterPro" id="IPR027417">
    <property type="entry name" value="P-loop_NTPase"/>
</dbReference>
<dbReference type="SUPFAM" id="SSF48452">
    <property type="entry name" value="TPR-like"/>
    <property type="match status" value="1"/>
</dbReference>
<dbReference type="Gene3D" id="1.25.40.10">
    <property type="entry name" value="Tetratricopeptide repeat domain"/>
    <property type="match status" value="1"/>
</dbReference>
<dbReference type="Gene3D" id="3.40.50.300">
    <property type="entry name" value="P-loop containing nucleotide triphosphate hydrolases"/>
    <property type="match status" value="1"/>
</dbReference>
<dbReference type="InterPro" id="IPR029035">
    <property type="entry name" value="DHS-like_NAD/FAD-binding_dom"/>
</dbReference>
<protein>
    <submittedName>
        <fullName evidence="1">NB-ARC domain-containing protein</fullName>
    </submittedName>
</protein>
<reference evidence="2" key="1">
    <citation type="submission" date="2016-11" db="EMBL/GenBank/DDBJ databases">
        <authorList>
            <person name="Varghese N."/>
            <person name="Submissions S."/>
        </authorList>
    </citation>
    <scope>NUCLEOTIDE SEQUENCE [LARGE SCALE GENOMIC DNA]</scope>
    <source>
        <strain evidence="2">CGMCC 1.7063</strain>
    </source>
</reference>
<dbReference type="EMBL" id="FQVA01000001">
    <property type="protein sequence ID" value="SHE76115.1"/>
    <property type="molecule type" value="Genomic_DNA"/>
</dbReference>
<dbReference type="Proteomes" id="UP000184170">
    <property type="component" value="Unassembled WGS sequence"/>
</dbReference>
<dbReference type="AlphaFoldDB" id="A0A1M4W4P0"/>
<dbReference type="STRING" id="494016.SAMN04487965_0595"/>
<proteinExistence type="predicted"/>